<evidence type="ECO:0000313" key="8">
    <source>
        <dbReference type="EMBL" id="MDN4075930.1"/>
    </source>
</evidence>
<dbReference type="InterPro" id="IPR013196">
    <property type="entry name" value="HTH_11"/>
</dbReference>
<protein>
    <submittedName>
        <fullName evidence="8">BglG family transcription antiterminator</fullName>
    </submittedName>
</protein>
<evidence type="ECO:0000256" key="2">
    <source>
        <dbReference type="ARBA" id="ARBA00022737"/>
    </source>
</evidence>
<dbReference type="InterPro" id="IPR002178">
    <property type="entry name" value="PTS_EIIA_type-2_dom"/>
</dbReference>
<dbReference type="PROSITE" id="PS51099">
    <property type="entry name" value="PTS_EIIB_TYPE_2"/>
    <property type="match status" value="1"/>
</dbReference>
<dbReference type="InterPro" id="IPR036390">
    <property type="entry name" value="WH_DNA-bd_sf"/>
</dbReference>
<dbReference type="Pfam" id="PF00359">
    <property type="entry name" value="PTS_EIIA_2"/>
    <property type="match status" value="1"/>
</dbReference>
<name>A0ABT8EDC0_9BACL</name>
<dbReference type="InterPro" id="IPR013011">
    <property type="entry name" value="PTS_EIIB_2"/>
</dbReference>
<organism evidence="8 9">
    <name type="scientific">Fictibacillus terranigra</name>
    <dbReference type="NCBI Taxonomy" id="3058424"/>
    <lineage>
        <taxon>Bacteria</taxon>
        <taxon>Bacillati</taxon>
        <taxon>Bacillota</taxon>
        <taxon>Bacilli</taxon>
        <taxon>Bacillales</taxon>
        <taxon>Fictibacillaceae</taxon>
        <taxon>Fictibacillus</taxon>
    </lineage>
</organism>
<dbReference type="PROSITE" id="PS51094">
    <property type="entry name" value="PTS_EIIA_TYPE_2"/>
    <property type="match status" value="1"/>
</dbReference>
<dbReference type="SUPFAM" id="SSF52794">
    <property type="entry name" value="PTS system IIB component-like"/>
    <property type="match status" value="1"/>
</dbReference>
<dbReference type="InterPro" id="IPR050661">
    <property type="entry name" value="BglG_antiterminators"/>
</dbReference>
<keyword evidence="3" id="KW-0805">Transcription regulation</keyword>
<dbReference type="InterPro" id="IPR036095">
    <property type="entry name" value="PTS_EIIB-like_sf"/>
</dbReference>
<evidence type="ECO:0000313" key="9">
    <source>
        <dbReference type="Proteomes" id="UP001168694"/>
    </source>
</evidence>
<evidence type="ECO:0000256" key="4">
    <source>
        <dbReference type="ARBA" id="ARBA00023163"/>
    </source>
</evidence>
<dbReference type="EMBL" id="JAUHLN010000008">
    <property type="protein sequence ID" value="MDN4075930.1"/>
    <property type="molecule type" value="Genomic_DNA"/>
</dbReference>
<feature type="domain" description="PTS EIIA type-2" evidence="5">
    <location>
        <begin position="559"/>
        <end position="702"/>
    </location>
</feature>
<keyword evidence="2" id="KW-0677">Repeat</keyword>
<dbReference type="PANTHER" id="PTHR30185">
    <property type="entry name" value="CRYPTIC BETA-GLUCOSIDE BGL OPERON ANTITERMINATOR"/>
    <property type="match status" value="1"/>
</dbReference>
<accession>A0ABT8EDC0</accession>
<dbReference type="InterPro" id="IPR036388">
    <property type="entry name" value="WH-like_DNA-bd_sf"/>
</dbReference>
<dbReference type="PROSITE" id="PS51372">
    <property type="entry name" value="PRD_2"/>
    <property type="match status" value="2"/>
</dbReference>
<dbReference type="Gene3D" id="3.40.50.2300">
    <property type="match status" value="1"/>
</dbReference>
<dbReference type="Pfam" id="PF00874">
    <property type="entry name" value="PRD"/>
    <property type="match status" value="2"/>
</dbReference>
<dbReference type="Gene3D" id="3.40.930.10">
    <property type="entry name" value="Mannitol-specific EII, Chain A"/>
    <property type="match status" value="1"/>
</dbReference>
<keyword evidence="9" id="KW-1185">Reference proteome</keyword>
<comment type="caution">
    <text evidence="8">The sequence shown here is derived from an EMBL/GenBank/DDBJ whole genome shotgun (WGS) entry which is preliminary data.</text>
</comment>
<dbReference type="CDD" id="cd05568">
    <property type="entry name" value="PTS_IIB_bgl_like"/>
    <property type="match status" value="1"/>
</dbReference>
<dbReference type="SUPFAM" id="SSF63520">
    <property type="entry name" value="PTS-regulatory domain, PRD"/>
    <property type="match status" value="2"/>
</dbReference>
<dbReference type="InterPro" id="IPR011608">
    <property type="entry name" value="PRD"/>
</dbReference>
<feature type="domain" description="PRD" evidence="7">
    <location>
        <begin position="310"/>
        <end position="417"/>
    </location>
</feature>
<dbReference type="CDD" id="cd00211">
    <property type="entry name" value="PTS_IIA_fru"/>
    <property type="match status" value="1"/>
</dbReference>
<dbReference type="InterPro" id="IPR036634">
    <property type="entry name" value="PRD_sf"/>
</dbReference>
<proteinExistence type="predicted"/>
<feature type="domain" description="PTS EIIB type-2" evidence="6">
    <location>
        <begin position="422"/>
        <end position="510"/>
    </location>
</feature>
<feature type="domain" description="PRD" evidence="7">
    <location>
        <begin position="197"/>
        <end position="302"/>
    </location>
</feature>
<evidence type="ECO:0000259" key="7">
    <source>
        <dbReference type="PROSITE" id="PS51372"/>
    </source>
</evidence>
<evidence type="ECO:0000256" key="3">
    <source>
        <dbReference type="ARBA" id="ARBA00023015"/>
    </source>
</evidence>
<dbReference type="SUPFAM" id="SSF46785">
    <property type="entry name" value="Winged helix' DNA-binding domain"/>
    <property type="match status" value="1"/>
</dbReference>
<keyword evidence="4" id="KW-0804">Transcription</keyword>
<dbReference type="Gene3D" id="1.10.1790.10">
    <property type="entry name" value="PRD domain"/>
    <property type="match status" value="2"/>
</dbReference>
<evidence type="ECO:0000259" key="5">
    <source>
        <dbReference type="PROSITE" id="PS51094"/>
    </source>
</evidence>
<gene>
    <name evidence="8" type="ORF">QYF49_23580</name>
</gene>
<dbReference type="Gene3D" id="1.10.10.10">
    <property type="entry name" value="Winged helix-like DNA-binding domain superfamily/Winged helix DNA-binding domain"/>
    <property type="match status" value="2"/>
</dbReference>
<dbReference type="Pfam" id="PF08279">
    <property type="entry name" value="HTH_11"/>
    <property type="match status" value="1"/>
</dbReference>
<sequence length="704" mass="81173">MMSLDQRSTAMLSHLSQAQGYISVDELIEKFNVSKRTIYYDIEKINGWLSDNDLKPIQHVRTAGFHLEDKDAALVPKKLERLQTWHYEFSIKERKAWLAIYLMARDAPLYLEDLMEKIRVSRNTTIEDIKQLKEELVRFNLHLSFDRKDGYVIGGDEDDKRKAIAYYLQHVLPQQSWRTLLSQLPSILSDKNDGFGLFDCNRLSAIQSILTECETKLNIQFTDEFLHHLSFRLLLFGKRLAYRKYIYINQAEKDVLRETKEYDAAQHISHQLSILFQVDFPEDEVVYITKHLLSSRIQFSEDLLAPTHFKDTKLLSEVVSNMVTDFQRYSCVFFENREEVENHLLLHIKPAYYRVKYELEVENNAVNSIMEKYHDIYQISSKVICHLEAAAGKAVSKNETALIAMHFGGWMEKIGAKPAHRRRALLVCTNGIGTSRLLLHQLEGLFSTVDIIGCYSLRDYEKKPIDSDFIISTINLPEKDKPVFVVSPVLTDSEKERLLQKVNALIDAKQQRSSVQAMMSMIKKYADVFEEERLHKELTQYIYKPTAPPKDVTKPELSELLPLQHIQMEERVPDWKSAIRLASQPLRKADSITASYIEVMMNNLEKMGPYVVVSPGVAIPHARPEDGVKRLGMSLLRIKNSIPFTDQGTHRVHLVIVLAAIDGDTHLKALSQLTAMMNEPGIKETLFSTNSPEKIYELMQAYSD</sequence>
<evidence type="ECO:0000256" key="1">
    <source>
        <dbReference type="ARBA" id="ARBA00022679"/>
    </source>
</evidence>
<dbReference type="SUPFAM" id="SSF55804">
    <property type="entry name" value="Phoshotransferase/anion transport protein"/>
    <property type="match status" value="1"/>
</dbReference>
<reference evidence="8" key="1">
    <citation type="submission" date="2023-06" db="EMBL/GenBank/DDBJ databases">
        <title>Draft Genome Sequences of Representative Paenibacillus Polymyxa, Bacillus cereus, Fictibacillus sp., and Brevibacillus agri Strains Isolated from Amazonian Dark Earth.</title>
        <authorList>
            <person name="Pellegrinetti T.A."/>
            <person name="Cunha I.C.M."/>
            <person name="Chaves M.G."/>
            <person name="Freitas A.S."/>
            <person name="Silva A.V.R."/>
            <person name="Tsai S.M."/>
            <person name="Mendes L.W."/>
        </authorList>
    </citation>
    <scope>NUCLEOTIDE SEQUENCE</scope>
    <source>
        <strain evidence="8">CENA-BCM004</strain>
    </source>
</reference>
<keyword evidence="1" id="KW-0808">Transferase</keyword>
<dbReference type="InterPro" id="IPR016152">
    <property type="entry name" value="PTrfase/Anion_transptr"/>
</dbReference>
<dbReference type="Proteomes" id="UP001168694">
    <property type="component" value="Unassembled WGS sequence"/>
</dbReference>
<dbReference type="RefSeq" id="WP_290402041.1">
    <property type="nucleotide sequence ID" value="NZ_JAUHLN010000008.1"/>
</dbReference>
<dbReference type="PANTHER" id="PTHR30185:SF18">
    <property type="entry name" value="TRANSCRIPTIONAL REGULATOR MTLR"/>
    <property type="match status" value="1"/>
</dbReference>
<evidence type="ECO:0000259" key="6">
    <source>
        <dbReference type="PROSITE" id="PS51099"/>
    </source>
</evidence>